<dbReference type="EMBL" id="FNVR01000042">
    <property type="protein sequence ID" value="SEG46459.1"/>
    <property type="molecule type" value="Genomic_DNA"/>
</dbReference>
<accession>A0A1H6ACI4</accession>
<dbReference type="AlphaFoldDB" id="A0A1H6ACI4"/>
<gene>
    <name evidence="1" type="ORF">SAMN03080598_04061</name>
</gene>
<dbReference type="Proteomes" id="UP000236736">
    <property type="component" value="Unassembled WGS sequence"/>
</dbReference>
<name>A0A1H6ACI4_9BACT</name>
<protein>
    <recommendedName>
        <fullName evidence="3">Lipocalin-like domain-containing protein</fullName>
    </recommendedName>
</protein>
<evidence type="ECO:0000313" key="1">
    <source>
        <dbReference type="EMBL" id="SEG46459.1"/>
    </source>
</evidence>
<evidence type="ECO:0000313" key="2">
    <source>
        <dbReference type="Proteomes" id="UP000236736"/>
    </source>
</evidence>
<organism evidence="1 2">
    <name type="scientific">Algoriphagus boritolerans DSM 17298 = JCM 18970</name>
    <dbReference type="NCBI Taxonomy" id="1120964"/>
    <lineage>
        <taxon>Bacteria</taxon>
        <taxon>Pseudomonadati</taxon>
        <taxon>Bacteroidota</taxon>
        <taxon>Cytophagia</taxon>
        <taxon>Cytophagales</taxon>
        <taxon>Cyclobacteriaceae</taxon>
        <taxon>Algoriphagus</taxon>
    </lineage>
</organism>
<evidence type="ECO:0008006" key="3">
    <source>
        <dbReference type="Google" id="ProtNLM"/>
    </source>
</evidence>
<keyword evidence="2" id="KW-1185">Reference proteome</keyword>
<reference evidence="2" key="1">
    <citation type="submission" date="2016-10" db="EMBL/GenBank/DDBJ databases">
        <authorList>
            <person name="Varghese N."/>
            <person name="Submissions S."/>
        </authorList>
    </citation>
    <scope>NUCLEOTIDE SEQUENCE [LARGE SCALE GENOMIC DNA]</scope>
    <source>
        <strain evidence="2">DSM 17298</strain>
    </source>
</reference>
<dbReference type="STRING" id="1120964.GCA_001313265_07198"/>
<dbReference type="RefSeq" id="WP_103926614.1">
    <property type="nucleotide sequence ID" value="NZ_FNVR01000042.1"/>
</dbReference>
<proteinExistence type="predicted"/>
<dbReference type="OrthoDB" id="839239at2"/>
<sequence>MNLSLITSMILTFTLFLSQVEYKQLIGSWQLVHFEGMEKIVKSPQYQNANALEKAGMDARINYRLENTVYQFVEGDILKFTDFENQVVVQKEAKIELMDGNMLVIHEEKGDRLAQIIEFSENRMVLQPISKAAASGRLIFERIKK</sequence>